<dbReference type="SUPFAM" id="SSF56784">
    <property type="entry name" value="HAD-like"/>
    <property type="match status" value="1"/>
</dbReference>
<reference evidence="1" key="2">
    <citation type="journal article" date="2021" name="PeerJ">
        <title>Extensive microbial diversity within the chicken gut microbiome revealed by metagenomics and culture.</title>
        <authorList>
            <person name="Gilroy R."/>
            <person name="Ravi A."/>
            <person name="Getino M."/>
            <person name="Pursley I."/>
            <person name="Horton D.L."/>
            <person name="Alikhan N.F."/>
            <person name="Baker D."/>
            <person name="Gharbi K."/>
            <person name="Hall N."/>
            <person name="Watson M."/>
            <person name="Adriaenssens E.M."/>
            <person name="Foster-Nyarko E."/>
            <person name="Jarju S."/>
            <person name="Secka A."/>
            <person name="Antonio M."/>
            <person name="Oren A."/>
            <person name="Chaudhuri R.R."/>
            <person name="La Ragione R."/>
            <person name="Hildebrand F."/>
            <person name="Pallen M.J."/>
        </authorList>
    </citation>
    <scope>NUCLEOTIDE SEQUENCE</scope>
    <source>
        <strain evidence="1">CHK180-2868</strain>
    </source>
</reference>
<name>A0A9D1A4T0_9FIRM</name>
<dbReference type="SFLD" id="SFLDS00003">
    <property type="entry name" value="Haloacid_Dehalogenase"/>
    <property type="match status" value="1"/>
</dbReference>
<proteinExistence type="predicted"/>
<protein>
    <submittedName>
        <fullName evidence="1">HAD family phosphatase</fullName>
    </submittedName>
</protein>
<evidence type="ECO:0000313" key="2">
    <source>
        <dbReference type="Proteomes" id="UP000824250"/>
    </source>
</evidence>
<comment type="caution">
    <text evidence="1">The sequence shown here is derived from an EMBL/GenBank/DDBJ whole genome shotgun (WGS) entry which is preliminary data.</text>
</comment>
<dbReference type="InterPro" id="IPR000150">
    <property type="entry name" value="Cof"/>
</dbReference>
<dbReference type="EMBL" id="DVGC01000050">
    <property type="protein sequence ID" value="HIR06034.1"/>
    <property type="molecule type" value="Genomic_DNA"/>
</dbReference>
<dbReference type="GO" id="GO:0016791">
    <property type="term" value="F:phosphatase activity"/>
    <property type="evidence" value="ECO:0007669"/>
    <property type="project" value="TreeGrafter"/>
</dbReference>
<accession>A0A9D1A4T0</accession>
<dbReference type="Gene3D" id="3.30.1240.10">
    <property type="match status" value="1"/>
</dbReference>
<dbReference type="PANTHER" id="PTHR10000:SF8">
    <property type="entry name" value="HAD SUPERFAMILY HYDROLASE-LIKE, TYPE 3"/>
    <property type="match status" value="1"/>
</dbReference>
<dbReference type="GO" id="GO:0005829">
    <property type="term" value="C:cytosol"/>
    <property type="evidence" value="ECO:0007669"/>
    <property type="project" value="TreeGrafter"/>
</dbReference>
<dbReference type="GO" id="GO:0000287">
    <property type="term" value="F:magnesium ion binding"/>
    <property type="evidence" value="ECO:0007669"/>
    <property type="project" value="TreeGrafter"/>
</dbReference>
<dbReference type="InterPro" id="IPR023214">
    <property type="entry name" value="HAD_sf"/>
</dbReference>
<dbReference type="AlphaFoldDB" id="A0A9D1A4T0"/>
<gene>
    <name evidence="1" type="ORF">IAB28_08740</name>
</gene>
<sequence length="260" mass="29154">MIKLMVSDLDGTLVEDGGGVLDPEYFQVILRLKEKGIYFCAASGRHASGIEHLFEPVGNEIFYIGGNGTYVGCRGRELYHTPYREELAKDMIENMRAAGMEIIVDGSDCVYTDSKDGRFLQWILNGYHFRVRQVEDLLALQAPVMKIAGCRMDGIAEAARPIMEKFGTRLKVTLSGNEWLDTMDPSVNKGAAVRILQEGLQIRPEETVVFGDQMNDVEMLRQAYYSFAVANARPEVIKEARFLADSNRGKGPLKIMKLFL</sequence>
<dbReference type="SFLD" id="SFLDG01140">
    <property type="entry name" value="C2.B:_Phosphomannomutase_and_P"/>
    <property type="match status" value="1"/>
</dbReference>
<dbReference type="InterPro" id="IPR036412">
    <property type="entry name" value="HAD-like_sf"/>
</dbReference>
<dbReference type="InterPro" id="IPR006379">
    <property type="entry name" value="HAD-SF_hydro_IIB"/>
</dbReference>
<dbReference type="Pfam" id="PF08282">
    <property type="entry name" value="Hydrolase_3"/>
    <property type="match status" value="1"/>
</dbReference>
<dbReference type="PANTHER" id="PTHR10000">
    <property type="entry name" value="PHOSPHOSERINE PHOSPHATASE"/>
    <property type="match status" value="1"/>
</dbReference>
<organism evidence="1 2">
    <name type="scientific">Candidatus Copromonas faecavium</name>
    <name type="common">nom. illeg.</name>
    <dbReference type="NCBI Taxonomy" id="2840740"/>
    <lineage>
        <taxon>Bacteria</taxon>
        <taxon>Bacillati</taxon>
        <taxon>Bacillota</taxon>
        <taxon>Clostridia</taxon>
        <taxon>Lachnospirales</taxon>
        <taxon>Lachnospiraceae</taxon>
        <taxon>Candidatus Copromonas (nom. illeg.)</taxon>
    </lineage>
</organism>
<evidence type="ECO:0000313" key="1">
    <source>
        <dbReference type="EMBL" id="HIR06034.1"/>
    </source>
</evidence>
<dbReference type="Gene3D" id="3.40.50.1000">
    <property type="entry name" value="HAD superfamily/HAD-like"/>
    <property type="match status" value="1"/>
</dbReference>
<reference evidence="1" key="1">
    <citation type="submission" date="2020-10" db="EMBL/GenBank/DDBJ databases">
        <authorList>
            <person name="Gilroy R."/>
        </authorList>
    </citation>
    <scope>NUCLEOTIDE SEQUENCE</scope>
    <source>
        <strain evidence="1">CHK180-2868</strain>
    </source>
</reference>
<dbReference type="Proteomes" id="UP000824250">
    <property type="component" value="Unassembled WGS sequence"/>
</dbReference>
<dbReference type="NCBIfam" id="TIGR00099">
    <property type="entry name" value="Cof-subfamily"/>
    <property type="match status" value="1"/>
</dbReference>
<dbReference type="NCBIfam" id="TIGR01484">
    <property type="entry name" value="HAD-SF-IIB"/>
    <property type="match status" value="1"/>
</dbReference>